<dbReference type="GO" id="GO:0051539">
    <property type="term" value="F:4 iron, 4 sulfur cluster binding"/>
    <property type="evidence" value="ECO:0007669"/>
    <property type="project" value="UniProtKB-KW"/>
</dbReference>
<accession>A0A099WGQ1</accession>
<dbReference type="GO" id="GO:0005524">
    <property type="term" value="F:ATP binding"/>
    <property type="evidence" value="ECO:0007669"/>
    <property type="project" value="UniProtKB-UniRule"/>
</dbReference>
<sequence>MALQFILGRAGTGKTARVMDLLEERIHDGANCILLVPDQMTLQAETVFFERERVAGLLETQIFSFSRLAWRVLQESGGLARTFLTDSGLEMIIRKILIEKQGDLRLFGRTASKKGFIKELEQVFKEMKQCCIEPENLRGFEGQGNIDLDHKMADISLLLDAYEDMLCGKYLETEDYLRLLVDAIKSSSFLKESEIFIDGFYEFSPQEYAVLGELVGVCRKVTIALTVDRAYQIGELHEYRLFQMTGMTYAKLKELATDRCDVLPDIILEDSKRFQQEELAYLERTWSTLSNDTFDGEVDHFAIDEASNRRAEMDGIARRIRQLAAEGYRYRDMAVLIRNIDTYETILRASFEANDVPYFLDVKRTMANHPMVEFIRSSLDIIRTNWQYEAVFQAIRTEFFFPMDVRSNVYRGKVDVFENYVLENGIYNKRRWMDKKPWMYRKIRGLDLNQGVQTDEEKEVETVVNEVREQIKRPLVRLEKGLKGAKTGLDLAGVLFQFIVDTRVDERLDLWRQNAEDAGELELAREHEQAWKSVIGLLDEFVEVMGDDEVTLDVFFDVVNTGLDALDFSLLPPSLDQLVVTDMENSRLLNRKVIFAAGINDGVLPMRKQDSGILSDEDRERLNQSGFAVRPSGKQMLSSEEFLAYRLFTLASDKLFISFPNADENGKELSESSYIRRLEAGFPKLARGLYLSDPSLLADEEQAMYISAPKASIGYLTAQLQMKKKGYVMSPVWWDAYTFFLSNGEWKGKASRILESLFYQNKAQNISGEAATALFGEDVHASVSRMERFYSCHFQHFAQHGLKLEERAHFKLQSVDIGEIFHGAMEWISAELRQRDLEWGNLSVEQCMEMAGLAMEYLAPKLQHEILLSTKRLEYIRYKLLNIIIRATRVLNEQAKISQFKPVGLEVDFGLKGEIPPLTLPLNGGRELVLQGRIDRIDEAEKDARTFLRIIDYKSSAHDLPMTEVYYGLALQMLTYLDIVVENSAKLIGKTAEPAGVLYFHMHNPLVNAEKEMTDAELEKELLKSFRMKGLVLDDVLAVSLMDAELEAGKTSTVIPTGLKKDGNFSAHSATATKAEFDTMRQYVRQQYVKAGNKIIEGEVAINPYKLKDRTPCQLCPFRSVCQFDASLASNQYRKFESQNRADVLMKMREEGQE</sequence>
<dbReference type="RefSeq" id="WP_036084058.1">
    <property type="nucleotide sequence ID" value="NZ_CBCSHQ010000020.1"/>
</dbReference>
<evidence type="ECO:0000256" key="1">
    <source>
        <dbReference type="ARBA" id="ARBA00022485"/>
    </source>
</evidence>
<dbReference type="Proteomes" id="UP000029844">
    <property type="component" value="Unassembled WGS sequence"/>
</dbReference>
<comment type="caution">
    <text evidence="16">The sequence shown here is derived from an EMBL/GenBank/DDBJ whole genome shotgun (WGS) entry which is preliminary data.</text>
</comment>
<dbReference type="SUPFAM" id="SSF52540">
    <property type="entry name" value="P-loop containing nucleoside triphosphate hydrolases"/>
    <property type="match status" value="1"/>
</dbReference>
<dbReference type="Gene3D" id="3.40.50.300">
    <property type="entry name" value="P-loop containing nucleotide triphosphate hydrolases"/>
    <property type="match status" value="4"/>
</dbReference>
<comment type="similarity">
    <text evidence="14">Belongs to the helicase family. AddB/RexB type 1 subfamily.</text>
</comment>
<comment type="function">
    <text evidence="14">The heterodimer acts as both an ATP-dependent DNA helicase and an ATP-dependent, dual-direction single-stranded exonuclease. Recognizes the chi site generating a DNA molecule suitable for the initiation of homologous recombination. The AddB subunit has 5' -&gt; 3' nuclease activity but not helicase activity.</text>
</comment>
<dbReference type="Pfam" id="PF12705">
    <property type="entry name" value="PDDEXK_1"/>
    <property type="match status" value="1"/>
</dbReference>
<keyword evidence="17" id="KW-1185">Reference proteome</keyword>
<dbReference type="Pfam" id="PF21445">
    <property type="entry name" value="ADDB_N"/>
    <property type="match status" value="1"/>
</dbReference>
<dbReference type="InterPro" id="IPR049035">
    <property type="entry name" value="ADDB_N"/>
</dbReference>
<keyword evidence="1 14" id="KW-0004">4Fe-4S</keyword>
<reference evidence="16 17" key="1">
    <citation type="submission" date="2014-05" db="EMBL/GenBank/DDBJ databases">
        <title>Novel Listeriaceae from food processing environments.</title>
        <authorList>
            <person name="den Bakker H.C."/>
        </authorList>
    </citation>
    <scope>NUCLEOTIDE SEQUENCE [LARGE SCALE GENOMIC DNA]</scope>
    <source>
        <strain evidence="16 17">FSL A5-0281</strain>
    </source>
</reference>
<evidence type="ECO:0000313" key="17">
    <source>
        <dbReference type="Proteomes" id="UP000029844"/>
    </source>
</evidence>
<dbReference type="PROSITE" id="PS51217">
    <property type="entry name" value="UVRD_HELICASE_CTER"/>
    <property type="match status" value="1"/>
</dbReference>
<keyword evidence="3 14" id="KW-0479">Metal-binding</keyword>
<evidence type="ECO:0000256" key="8">
    <source>
        <dbReference type="ARBA" id="ARBA00022839"/>
    </source>
</evidence>
<feature type="binding site" evidence="14">
    <location>
        <position position="1113"/>
    </location>
    <ligand>
        <name>[4Fe-4S] cluster</name>
        <dbReference type="ChEBI" id="CHEBI:49883"/>
    </ligand>
</feature>
<keyword evidence="6 14" id="KW-0378">Hydrolase</keyword>
<protein>
    <recommendedName>
        <fullName evidence="14">ATP-dependent helicase/deoxyribonuclease subunit B</fullName>
        <ecNumber evidence="14">3.1.-.-</ecNumber>
    </recommendedName>
    <alternativeName>
        <fullName evidence="14">ATP-dependent helicase/nuclease subunit AddB</fullName>
    </alternativeName>
</protein>
<comment type="cofactor">
    <cofactor evidence="14">
        <name>[4Fe-4S] cluster</name>
        <dbReference type="ChEBI" id="CHEBI:49883"/>
    </cofactor>
    <text evidence="14">Binds 1 [4Fe-4S] cluster.</text>
</comment>
<evidence type="ECO:0000256" key="14">
    <source>
        <dbReference type="HAMAP-Rule" id="MF_01452"/>
    </source>
</evidence>
<dbReference type="AlphaFoldDB" id="A0A099WGQ1"/>
<evidence type="ECO:0000256" key="2">
    <source>
        <dbReference type="ARBA" id="ARBA00022722"/>
    </source>
</evidence>
<dbReference type="OrthoDB" id="9758506at2"/>
<comment type="cofactor">
    <cofactor evidence="14">
        <name>Mg(2+)</name>
        <dbReference type="ChEBI" id="CHEBI:18420"/>
    </cofactor>
</comment>
<dbReference type="STRING" id="1552123.EP57_02960"/>
<dbReference type="GeneID" id="58716390"/>
<dbReference type="EMBL" id="JNFA01000006">
    <property type="protein sequence ID" value="KGL43325.1"/>
    <property type="molecule type" value="Genomic_DNA"/>
</dbReference>
<comment type="miscellaneous">
    <text evidence="14">Despite having conserved helicase domains, this subunit does not have helicase activity.</text>
</comment>
<dbReference type="GO" id="GO:0000724">
    <property type="term" value="P:double-strand break repair via homologous recombination"/>
    <property type="evidence" value="ECO:0007669"/>
    <property type="project" value="UniProtKB-UniRule"/>
</dbReference>
<dbReference type="GO" id="GO:0046872">
    <property type="term" value="F:metal ion binding"/>
    <property type="evidence" value="ECO:0007669"/>
    <property type="project" value="UniProtKB-KW"/>
</dbReference>
<proteinExistence type="inferred from homology"/>
<dbReference type="FunFam" id="3.90.320.10:FF:000006">
    <property type="entry name" value="ATP-dependent helicase/deoxyribonuclease subunit B"/>
    <property type="match status" value="1"/>
</dbReference>
<comment type="subunit">
    <text evidence="14">Heterodimer of AddA and AddB.</text>
</comment>
<feature type="binding site" evidence="14">
    <location>
        <position position="792"/>
    </location>
    <ligand>
        <name>[4Fe-4S] cluster</name>
        <dbReference type="ChEBI" id="CHEBI:49883"/>
    </ligand>
</feature>
<dbReference type="InterPro" id="IPR038726">
    <property type="entry name" value="PDDEXK_AddAB-type"/>
</dbReference>
<dbReference type="PANTHER" id="PTHR30591">
    <property type="entry name" value="RECBCD ENZYME SUBUNIT RECC"/>
    <property type="match status" value="1"/>
</dbReference>
<dbReference type="GO" id="GO:0008409">
    <property type="term" value="F:5'-3' exonuclease activity"/>
    <property type="evidence" value="ECO:0007669"/>
    <property type="project" value="UniProtKB-UniRule"/>
</dbReference>
<dbReference type="eggNOG" id="COG3857">
    <property type="taxonomic scope" value="Bacteria"/>
</dbReference>
<dbReference type="HAMAP" id="MF_01452">
    <property type="entry name" value="AddB_type1"/>
    <property type="match status" value="1"/>
</dbReference>
<dbReference type="NCBIfam" id="TIGR02773">
    <property type="entry name" value="addB_Gpos"/>
    <property type="match status" value="1"/>
</dbReference>
<keyword evidence="12 14" id="KW-0238">DNA-binding</keyword>
<dbReference type="Gene3D" id="3.90.320.10">
    <property type="match status" value="1"/>
</dbReference>
<keyword evidence="7 14" id="KW-0347">Helicase</keyword>
<evidence type="ECO:0000256" key="11">
    <source>
        <dbReference type="ARBA" id="ARBA00023014"/>
    </source>
</evidence>
<dbReference type="EC" id="3.1.-.-" evidence="14"/>
<dbReference type="PANTHER" id="PTHR30591:SF1">
    <property type="entry name" value="RECBCD ENZYME SUBUNIT RECC"/>
    <property type="match status" value="1"/>
</dbReference>
<evidence type="ECO:0000256" key="7">
    <source>
        <dbReference type="ARBA" id="ARBA00022806"/>
    </source>
</evidence>
<evidence type="ECO:0000256" key="12">
    <source>
        <dbReference type="ARBA" id="ARBA00023125"/>
    </source>
</evidence>
<keyword evidence="5 14" id="KW-0227">DNA damage</keyword>
<keyword evidence="9 14" id="KW-0067">ATP-binding</keyword>
<gene>
    <name evidence="14" type="primary">addB</name>
    <name evidence="16" type="ORF">EP57_02960</name>
</gene>
<keyword evidence="10 14" id="KW-0408">Iron</keyword>
<evidence type="ECO:0000256" key="13">
    <source>
        <dbReference type="ARBA" id="ARBA00023204"/>
    </source>
</evidence>
<organism evidence="16 17">
    <name type="scientific">Listeria booriae</name>
    <dbReference type="NCBI Taxonomy" id="1552123"/>
    <lineage>
        <taxon>Bacteria</taxon>
        <taxon>Bacillati</taxon>
        <taxon>Bacillota</taxon>
        <taxon>Bacilli</taxon>
        <taxon>Bacillales</taxon>
        <taxon>Listeriaceae</taxon>
        <taxon>Listeria</taxon>
    </lineage>
</organism>
<evidence type="ECO:0000256" key="5">
    <source>
        <dbReference type="ARBA" id="ARBA00022763"/>
    </source>
</evidence>
<feature type="binding site" evidence="14">
    <location>
        <position position="1116"/>
    </location>
    <ligand>
        <name>[4Fe-4S] cluster</name>
        <dbReference type="ChEBI" id="CHEBI:49883"/>
    </ligand>
</feature>
<dbReference type="InterPro" id="IPR014017">
    <property type="entry name" value="DNA_helicase_UvrD-like_C"/>
</dbReference>
<dbReference type="InterPro" id="IPR011604">
    <property type="entry name" value="PDDEXK-like_dom_sf"/>
</dbReference>
<keyword evidence="2 14" id="KW-0540">Nuclease</keyword>
<evidence type="ECO:0000313" key="16">
    <source>
        <dbReference type="EMBL" id="KGL43325.1"/>
    </source>
</evidence>
<evidence type="ECO:0000256" key="6">
    <source>
        <dbReference type="ARBA" id="ARBA00022801"/>
    </source>
</evidence>
<dbReference type="Gene3D" id="6.10.140.1030">
    <property type="match status" value="1"/>
</dbReference>
<evidence type="ECO:0000259" key="15">
    <source>
        <dbReference type="PROSITE" id="PS51217"/>
    </source>
</evidence>
<feature type="binding site" evidence="14">
    <location>
        <position position="1122"/>
    </location>
    <ligand>
        <name>[4Fe-4S] cluster</name>
        <dbReference type="ChEBI" id="CHEBI:49883"/>
    </ligand>
</feature>
<feature type="domain" description="UvrD-like helicase C-terminal" evidence="15">
    <location>
        <begin position="265"/>
        <end position="576"/>
    </location>
</feature>
<keyword evidence="11 14" id="KW-0411">Iron-sulfur</keyword>
<evidence type="ECO:0000256" key="3">
    <source>
        <dbReference type="ARBA" id="ARBA00022723"/>
    </source>
</evidence>
<keyword evidence="13 14" id="KW-0234">DNA repair</keyword>
<evidence type="ECO:0000256" key="9">
    <source>
        <dbReference type="ARBA" id="ARBA00022840"/>
    </source>
</evidence>
<keyword evidence="4 14" id="KW-0547">Nucleotide-binding</keyword>
<evidence type="ECO:0000256" key="4">
    <source>
        <dbReference type="ARBA" id="ARBA00022741"/>
    </source>
</evidence>
<dbReference type="GO" id="GO:0003690">
    <property type="term" value="F:double-stranded DNA binding"/>
    <property type="evidence" value="ECO:0007669"/>
    <property type="project" value="UniProtKB-UniRule"/>
</dbReference>
<keyword evidence="8 14" id="KW-0269">Exonuclease</keyword>
<dbReference type="InterPro" id="IPR027417">
    <property type="entry name" value="P-loop_NTPase"/>
</dbReference>
<evidence type="ECO:0000256" key="10">
    <source>
        <dbReference type="ARBA" id="ARBA00023004"/>
    </source>
</evidence>
<name>A0A099WGQ1_9LIST</name>
<dbReference type="InterPro" id="IPR014140">
    <property type="entry name" value="DNA_helicase_suAddB"/>
</dbReference>
<dbReference type="GO" id="GO:0004386">
    <property type="term" value="F:helicase activity"/>
    <property type="evidence" value="ECO:0007669"/>
    <property type="project" value="UniProtKB-KW"/>
</dbReference>